<dbReference type="PANTHER" id="PTHR26379">
    <property type="entry name" value="BTB/POZ AND MATH DOMAIN-CONTAINING PROTEIN 1"/>
    <property type="match status" value="1"/>
</dbReference>
<dbReference type="EMBL" id="CAJGYO010000018">
    <property type="protein sequence ID" value="CAD6335904.1"/>
    <property type="molecule type" value="Genomic_DNA"/>
</dbReference>
<dbReference type="Gene3D" id="2.60.210.10">
    <property type="entry name" value="Apoptosis, Tumor Necrosis Factor Receptor Associated Protein 2, Chain A"/>
    <property type="match status" value="1"/>
</dbReference>
<evidence type="ECO:0000313" key="4">
    <source>
        <dbReference type="EMBL" id="CAD6335904.1"/>
    </source>
</evidence>
<accession>A0A811S4C5</accession>
<proteinExistence type="inferred from homology"/>
<dbReference type="Proteomes" id="UP000604825">
    <property type="component" value="Unassembled WGS sequence"/>
</dbReference>
<comment type="similarity">
    <text evidence="2">Belongs to the Tdpoz family.</text>
</comment>
<feature type="domain" description="BTB" evidence="3">
    <location>
        <begin position="176"/>
        <end position="238"/>
    </location>
</feature>
<comment type="pathway">
    <text evidence="1">Protein modification; protein ubiquitination.</text>
</comment>
<sequence>MEHGRTVLTEAVRKVQLLKIDGYCATAAMESSEYIKFKWIVDGHEWEVRFYPNYDSNYGSLVFVQLILLGEPQRNKLKVNLSCRLVDMSHRLDPCAEKSLSHVFPSRDGCTVTLTTRYDIPSGYLVNDSLTVQCTITVLKELPDIVVPANTEAPPPLPPSDLERHFGELWQGQRGADVTFELESGECFLAHKIILAARSPVFMAEFFGGMNERSSQSVRIEGMDADVFKVMLHFIYTDWAPELDEEPEMAMAMAQHLLELLTGMSIFAERINPNFIMMDATNQYFRRYGLDRLKLICEGKLAGGISIDTVATTLALAERHKCSLLKAKCVDFIARSPETLDAVLATEGYNHLVASCPLVLTELLRAAHGRRN</sequence>
<comment type="caution">
    <text evidence="4">The sequence shown here is derived from an EMBL/GenBank/DDBJ whole genome shotgun (WGS) entry which is preliminary data.</text>
</comment>
<dbReference type="CDD" id="cd00121">
    <property type="entry name" value="MATH"/>
    <property type="match status" value="1"/>
</dbReference>
<reference evidence="4" key="1">
    <citation type="submission" date="2020-10" db="EMBL/GenBank/DDBJ databases">
        <authorList>
            <person name="Han B."/>
            <person name="Lu T."/>
            <person name="Zhao Q."/>
            <person name="Huang X."/>
            <person name="Zhao Y."/>
        </authorList>
    </citation>
    <scope>NUCLEOTIDE SEQUENCE</scope>
</reference>
<evidence type="ECO:0000256" key="2">
    <source>
        <dbReference type="ARBA" id="ARBA00010846"/>
    </source>
</evidence>
<dbReference type="InterPro" id="IPR000210">
    <property type="entry name" value="BTB/POZ_dom"/>
</dbReference>
<dbReference type="InterPro" id="IPR002083">
    <property type="entry name" value="MATH/TRAF_dom"/>
</dbReference>
<dbReference type="InterPro" id="IPR008974">
    <property type="entry name" value="TRAF-like"/>
</dbReference>
<dbReference type="Gene3D" id="1.25.40.420">
    <property type="match status" value="1"/>
</dbReference>
<dbReference type="PROSITE" id="PS50097">
    <property type="entry name" value="BTB"/>
    <property type="match status" value="1"/>
</dbReference>
<evidence type="ECO:0000256" key="1">
    <source>
        <dbReference type="ARBA" id="ARBA00004906"/>
    </source>
</evidence>
<name>A0A811S4C5_9POAL</name>
<dbReference type="SUPFAM" id="SSF49599">
    <property type="entry name" value="TRAF domain-like"/>
    <property type="match status" value="1"/>
</dbReference>
<dbReference type="OrthoDB" id="6359816at2759"/>
<dbReference type="Pfam" id="PF00651">
    <property type="entry name" value="BTB"/>
    <property type="match status" value="1"/>
</dbReference>
<dbReference type="SMART" id="SM00225">
    <property type="entry name" value="BTB"/>
    <property type="match status" value="1"/>
</dbReference>
<dbReference type="InterPro" id="IPR056423">
    <property type="entry name" value="BACK_BPM_SPOP"/>
</dbReference>
<dbReference type="Pfam" id="PF24570">
    <property type="entry name" value="BACK_BPM_SPOP"/>
    <property type="match status" value="1"/>
</dbReference>
<dbReference type="AlphaFoldDB" id="A0A811S4C5"/>
<dbReference type="Gene3D" id="3.30.710.10">
    <property type="entry name" value="Potassium Channel Kv1.1, Chain A"/>
    <property type="match status" value="1"/>
</dbReference>
<dbReference type="GO" id="GO:0016567">
    <property type="term" value="P:protein ubiquitination"/>
    <property type="evidence" value="ECO:0007669"/>
    <property type="project" value="InterPro"/>
</dbReference>
<keyword evidence="5" id="KW-1185">Reference proteome</keyword>
<dbReference type="SUPFAM" id="SSF54695">
    <property type="entry name" value="POZ domain"/>
    <property type="match status" value="1"/>
</dbReference>
<evidence type="ECO:0000313" key="5">
    <source>
        <dbReference type="Proteomes" id="UP000604825"/>
    </source>
</evidence>
<organism evidence="4 5">
    <name type="scientific">Miscanthus lutarioriparius</name>
    <dbReference type="NCBI Taxonomy" id="422564"/>
    <lineage>
        <taxon>Eukaryota</taxon>
        <taxon>Viridiplantae</taxon>
        <taxon>Streptophyta</taxon>
        <taxon>Embryophyta</taxon>
        <taxon>Tracheophyta</taxon>
        <taxon>Spermatophyta</taxon>
        <taxon>Magnoliopsida</taxon>
        <taxon>Liliopsida</taxon>
        <taxon>Poales</taxon>
        <taxon>Poaceae</taxon>
        <taxon>PACMAD clade</taxon>
        <taxon>Panicoideae</taxon>
        <taxon>Andropogonodae</taxon>
        <taxon>Andropogoneae</taxon>
        <taxon>Saccharinae</taxon>
        <taxon>Miscanthus</taxon>
    </lineage>
</organism>
<evidence type="ECO:0000259" key="3">
    <source>
        <dbReference type="PROSITE" id="PS50097"/>
    </source>
</evidence>
<gene>
    <name evidence="4" type="ORF">NCGR_LOCUS60002</name>
</gene>
<protein>
    <recommendedName>
        <fullName evidence="3">BTB domain-containing protein</fullName>
    </recommendedName>
</protein>
<dbReference type="InterPro" id="IPR045005">
    <property type="entry name" value="BPM1-6"/>
</dbReference>
<dbReference type="PANTHER" id="PTHR26379:SF180">
    <property type="entry name" value="TRAF TRANSCRIPTION FACTOR"/>
    <property type="match status" value="1"/>
</dbReference>
<dbReference type="InterPro" id="IPR011333">
    <property type="entry name" value="SKP1/BTB/POZ_sf"/>
</dbReference>